<organism evidence="9 10">
    <name type="scientific">Bacillus carboniphilus</name>
    <dbReference type="NCBI Taxonomy" id="86663"/>
    <lineage>
        <taxon>Bacteria</taxon>
        <taxon>Bacillati</taxon>
        <taxon>Bacillota</taxon>
        <taxon>Bacilli</taxon>
        <taxon>Bacillales</taxon>
        <taxon>Bacillaceae</taxon>
        <taxon>Bacillus</taxon>
    </lineage>
</organism>
<evidence type="ECO:0000256" key="3">
    <source>
        <dbReference type="ARBA" id="ARBA00022475"/>
    </source>
</evidence>
<keyword evidence="10" id="KW-1185">Reference proteome</keyword>
<comment type="similarity">
    <text evidence="2">Belongs to the CpsC/CapA family.</text>
</comment>
<keyword evidence="6 7" id="KW-0472">Membrane</keyword>
<feature type="transmembrane region" description="Helical" evidence="7">
    <location>
        <begin position="183"/>
        <end position="202"/>
    </location>
</feature>
<evidence type="ECO:0000313" key="9">
    <source>
        <dbReference type="EMBL" id="WLR42779.1"/>
    </source>
</evidence>
<keyword evidence="4 7" id="KW-0812">Transmembrane</keyword>
<dbReference type="PANTHER" id="PTHR32309">
    <property type="entry name" value="TYROSINE-PROTEIN KINASE"/>
    <property type="match status" value="1"/>
</dbReference>
<sequence length="260" mass="29421">MNFDKDGEKMNESRSSNEKGLPVVKDINLIELCKLIFNKWWIMLIITFTASILGYFYNQYNYTPLYSASSRLIIGATEEQMKTITVLITDPVIMEKVSRELDLNVSPESLANQVSVEVISNSQVVKIYSTQLDYNSAVDIANTTAKVFIEEIPGLMGFSDIRLLGLAEYSDYPVPVNQRGSQLIILGFAMGLMISIGFILLLDALKDVFRSKNAVEEILEIPVIGEIPKFNRKNLKKNVRKPENQYEGELYDSNVKTKIK</sequence>
<dbReference type="RefSeq" id="WP_226539394.1">
    <property type="nucleotide sequence ID" value="NZ_CP129013.1"/>
</dbReference>
<proteinExistence type="inferred from homology"/>
<dbReference type="InterPro" id="IPR050445">
    <property type="entry name" value="Bact_polysacc_biosynth/exp"/>
</dbReference>
<evidence type="ECO:0000256" key="4">
    <source>
        <dbReference type="ARBA" id="ARBA00022692"/>
    </source>
</evidence>
<keyword evidence="3" id="KW-1003">Cell membrane</keyword>
<protein>
    <submittedName>
        <fullName evidence="9">Wzz/FepE/Etk N-terminal domain-containing protein</fullName>
    </submittedName>
</protein>
<accession>A0ABY9JVF5</accession>
<dbReference type="Pfam" id="PF02706">
    <property type="entry name" value="Wzz"/>
    <property type="match status" value="1"/>
</dbReference>
<evidence type="ECO:0000256" key="2">
    <source>
        <dbReference type="ARBA" id="ARBA00006683"/>
    </source>
</evidence>
<dbReference type="Proteomes" id="UP001197974">
    <property type="component" value="Chromosome"/>
</dbReference>
<evidence type="ECO:0000256" key="1">
    <source>
        <dbReference type="ARBA" id="ARBA00004651"/>
    </source>
</evidence>
<evidence type="ECO:0000313" key="10">
    <source>
        <dbReference type="Proteomes" id="UP001197974"/>
    </source>
</evidence>
<evidence type="ECO:0000256" key="5">
    <source>
        <dbReference type="ARBA" id="ARBA00022989"/>
    </source>
</evidence>
<dbReference type="EMBL" id="CP129013">
    <property type="protein sequence ID" value="WLR42779.1"/>
    <property type="molecule type" value="Genomic_DNA"/>
</dbReference>
<evidence type="ECO:0000256" key="6">
    <source>
        <dbReference type="ARBA" id="ARBA00023136"/>
    </source>
</evidence>
<feature type="transmembrane region" description="Helical" evidence="7">
    <location>
        <begin position="40"/>
        <end position="57"/>
    </location>
</feature>
<keyword evidence="5 7" id="KW-1133">Transmembrane helix</keyword>
<comment type="subcellular location">
    <subcellularLocation>
        <location evidence="1">Cell membrane</location>
        <topology evidence="1">Multi-pass membrane protein</topology>
    </subcellularLocation>
</comment>
<feature type="domain" description="Polysaccharide chain length determinant N-terminal" evidence="8">
    <location>
        <begin position="26"/>
        <end position="130"/>
    </location>
</feature>
<gene>
    <name evidence="9" type="ORF">LC087_00580</name>
</gene>
<evidence type="ECO:0000259" key="8">
    <source>
        <dbReference type="Pfam" id="PF02706"/>
    </source>
</evidence>
<name>A0ABY9JVF5_9BACI</name>
<dbReference type="InterPro" id="IPR003856">
    <property type="entry name" value="LPS_length_determ_N"/>
</dbReference>
<dbReference type="PANTHER" id="PTHR32309:SF31">
    <property type="entry name" value="CAPSULAR EXOPOLYSACCHARIDE FAMILY"/>
    <property type="match status" value="1"/>
</dbReference>
<reference evidence="9 10" key="1">
    <citation type="submission" date="2023-06" db="EMBL/GenBank/DDBJ databases">
        <title>Five Gram-positive bacteria isolated from mangrove sediments in Shenzhen, Guangdong, China.</title>
        <authorList>
            <person name="Yu S."/>
            <person name="Zheng W."/>
            <person name="Huang Y."/>
        </authorList>
    </citation>
    <scope>NUCLEOTIDE SEQUENCE [LARGE SCALE GENOMIC DNA]</scope>
    <source>
        <strain evidence="9 10">SaN35-3</strain>
    </source>
</reference>
<evidence type="ECO:0000256" key="7">
    <source>
        <dbReference type="SAM" id="Phobius"/>
    </source>
</evidence>